<reference evidence="2" key="1">
    <citation type="submission" date="2022-04" db="EMBL/GenBank/DDBJ databases">
        <title>Complete genome sequence of a cyanobacterium, Nostoc sp. SO-36, isolated in Antarctica.</title>
        <authorList>
            <person name="Kanesaki Y."/>
            <person name="Effendi D."/>
            <person name="Sakamoto T."/>
            <person name="Ohtani S."/>
            <person name="Awai K."/>
        </authorList>
    </citation>
    <scope>NUCLEOTIDE SEQUENCE</scope>
    <source>
        <strain evidence="2">SO-36</strain>
    </source>
</reference>
<dbReference type="Gene3D" id="2.120.10.70">
    <property type="entry name" value="Fucose-specific lectin"/>
    <property type="match status" value="2"/>
</dbReference>
<name>A0ABN6PW15_NOSCO</name>
<dbReference type="EMBL" id="AP025732">
    <property type="protein sequence ID" value="BDI14309.1"/>
    <property type="molecule type" value="Genomic_DNA"/>
</dbReference>
<feature type="region of interest" description="Disordered" evidence="1">
    <location>
        <begin position="79"/>
        <end position="108"/>
    </location>
</feature>
<keyword evidence="3" id="KW-1185">Reference proteome</keyword>
<protein>
    <submittedName>
        <fullName evidence="2">Uncharacterized protein</fullName>
    </submittedName>
</protein>
<gene>
    <name evidence="2" type="ORF">ANSO36C_01110</name>
</gene>
<evidence type="ECO:0000256" key="1">
    <source>
        <dbReference type="SAM" id="MobiDB-lite"/>
    </source>
</evidence>
<organism evidence="2 3">
    <name type="scientific">Nostoc cf. commune SO-36</name>
    <dbReference type="NCBI Taxonomy" id="449208"/>
    <lineage>
        <taxon>Bacteria</taxon>
        <taxon>Bacillati</taxon>
        <taxon>Cyanobacteriota</taxon>
        <taxon>Cyanophyceae</taxon>
        <taxon>Nostocales</taxon>
        <taxon>Nostocaceae</taxon>
        <taxon>Nostoc</taxon>
    </lineage>
</organism>
<sequence length="690" mass="75054">MAQQFLLYTQDFQQAKQEIVALGGKVTQQFTDVVIVVNLPDSVNPQALQQSATVPPDSLDPVSQLAVNAWNQLQAKGLADGAPSATEGLSWDTSGYSPPRYSENNPDAINRSATLTENLPEESTGTPTSRYMVGSIAVGVVIVSGTQADLAFSTAEQQQVIQEVQEGLNFLASAEPRANITFVYDIRLVTVSAAPGSTDTYENAEAPWRDAALQQMGFSANRSGSVQYVQNLRSNRGTDWAYVGYFTKYPLKHFAYAINEKVCMNYSNDGWGSDQINRVFAHESCHIFGAADEYGDCSCGASYGHLGIPNNNCVKCSGTHVSCLMDANVLELCQWSRGQIGWDDRLLGSSWQRFELAPAGSASTNGGITTVSRIPNSMEVWWVGADGSIQDAYWYENVGWQRFELAPAGSASTNGGITTVSRIPNSMEVWWVGADGSIQDAYWYENVGWQRFELAPAGSASTNGGITAISRIPNSMEVWWVGADGSIQDAYWYENVGWQRFELAPAGSASTNGGITAISRIPNSMEVWWVGADGSIQDAYWYENVGWQRFELAPAGSASTNGGITAISRIPNSMEVWWVGADGSIQDAYWYENVGWQRFELAPAGSASTNGGITAISRIPNSMEVWCVGADGSIQDAYWYENVGWQRFELAPAGSASTNGGITAVSRIPNSMEVWWVGANSSIQDAYWYE</sequence>
<dbReference type="Proteomes" id="UP001055453">
    <property type="component" value="Chromosome"/>
</dbReference>
<proteinExistence type="predicted"/>
<dbReference type="SUPFAM" id="SSF89372">
    <property type="entry name" value="Fucose-specific lectin"/>
    <property type="match status" value="2"/>
</dbReference>
<evidence type="ECO:0000313" key="3">
    <source>
        <dbReference type="Proteomes" id="UP001055453"/>
    </source>
</evidence>
<dbReference type="RefSeq" id="WP_251957923.1">
    <property type="nucleotide sequence ID" value="NZ_AP025732.1"/>
</dbReference>
<feature type="compositionally biased region" description="Polar residues" evidence="1">
    <location>
        <begin position="91"/>
        <end position="108"/>
    </location>
</feature>
<accession>A0ABN6PW15</accession>
<evidence type="ECO:0000313" key="2">
    <source>
        <dbReference type="EMBL" id="BDI14309.1"/>
    </source>
</evidence>